<dbReference type="HOGENOM" id="CLU_035202_0_0_1"/>
<feature type="compositionally biased region" description="Low complexity" evidence="1">
    <location>
        <begin position="284"/>
        <end position="294"/>
    </location>
</feature>
<dbReference type="EMBL" id="KN819742">
    <property type="protein sequence ID" value="KIJ07944.1"/>
    <property type="molecule type" value="Genomic_DNA"/>
</dbReference>
<evidence type="ECO:0000313" key="3">
    <source>
        <dbReference type="Proteomes" id="UP000053647"/>
    </source>
</evidence>
<feature type="region of interest" description="Disordered" evidence="1">
    <location>
        <begin position="240"/>
        <end position="300"/>
    </location>
</feature>
<reference evidence="2 3" key="1">
    <citation type="submission" date="2014-06" db="EMBL/GenBank/DDBJ databases">
        <authorList>
            <consortium name="DOE Joint Genome Institute"/>
            <person name="Kuo A."/>
            <person name="Kohler A."/>
            <person name="Nagy L.G."/>
            <person name="Floudas D."/>
            <person name="Copeland A."/>
            <person name="Barry K.W."/>
            <person name="Cichocki N."/>
            <person name="Veneault-Fourrey C."/>
            <person name="LaButti K."/>
            <person name="Lindquist E.A."/>
            <person name="Lipzen A."/>
            <person name="Lundell T."/>
            <person name="Morin E."/>
            <person name="Murat C."/>
            <person name="Sun H."/>
            <person name="Tunlid A."/>
            <person name="Henrissat B."/>
            <person name="Grigoriev I.V."/>
            <person name="Hibbett D.S."/>
            <person name="Martin F."/>
            <person name="Nordberg H.P."/>
            <person name="Cantor M.N."/>
            <person name="Hua S.X."/>
        </authorList>
    </citation>
    <scope>NUCLEOTIDE SEQUENCE [LARGE SCALE GENOMIC DNA]</scope>
    <source>
        <strain evidence="2 3">ATCC 200175</strain>
    </source>
</reference>
<keyword evidence="3" id="KW-1185">Reference proteome</keyword>
<gene>
    <name evidence="2" type="ORF">PAXINDRAFT_18888</name>
</gene>
<feature type="region of interest" description="Disordered" evidence="1">
    <location>
        <begin position="524"/>
        <end position="548"/>
    </location>
</feature>
<feature type="region of interest" description="Disordered" evidence="1">
    <location>
        <begin position="463"/>
        <end position="482"/>
    </location>
</feature>
<evidence type="ECO:0000256" key="1">
    <source>
        <dbReference type="SAM" id="MobiDB-lite"/>
    </source>
</evidence>
<reference evidence="3" key="2">
    <citation type="submission" date="2015-01" db="EMBL/GenBank/DDBJ databases">
        <title>Evolutionary Origins and Diversification of the Mycorrhizal Mutualists.</title>
        <authorList>
            <consortium name="DOE Joint Genome Institute"/>
            <consortium name="Mycorrhizal Genomics Consortium"/>
            <person name="Kohler A."/>
            <person name="Kuo A."/>
            <person name="Nagy L.G."/>
            <person name="Floudas D."/>
            <person name="Copeland A."/>
            <person name="Barry K.W."/>
            <person name="Cichocki N."/>
            <person name="Veneault-Fourrey C."/>
            <person name="LaButti K."/>
            <person name="Lindquist E.A."/>
            <person name="Lipzen A."/>
            <person name="Lundell T."/>
            <person name="Morin E."/>
            <person name="Murat C."/>
            <person name="Riley R."/>
            <person name="Ohm R."/>
            <person name="Sun H."/>
            <person name="Tunlid A."/>
            <person name="Henrissat B."/>
            <person name="Grigoriev I.V."/>
            <person name="Hibbett D.S."/>
            <person name="Martin F."/>
        </authorList>
    </citation>
    <scope>NUCLEOTIDE SEQUENCE [LARGE SCALE GENOMIC DNA]</scope>
    <source>
        <strain evidence="3">ATCC 200175</strain>
    </source>
</reference>
<name>A0A0C9SNH7_PAXIN</name>
<organism evidence="2 3">
    <name type="scientific">Paxillus involutus ATCC 200175</name>
    <dbReference type="NCBI Taxonomy" id="664439"/>
    <lineage>
        <taxon>Eukaryota</taxon>
        <taxon>Fungi</taxon>
        <taxon>Dikarya</taxon>
        <taxon>Basidiomycota</taxon>
        <taxon>Agaricomycotina</taxon>
        <taxon>Agaricomycetes</taxon>
        <taxon>Agaricomycetidae</taxon>
        <taxon>Boletales</taxon>
        <taxon>Paxilineae</taxon>
        <taxon>Paxillaceae</taxon>
        <taxon>Paxillus</taxon>
    </lineage>
</organism>
<feature type="compositionally biased region" description="Basic and acidic residues" evidence="1">
    <location>
        <begin position="533"/>
        <end position="548"/>
    </location>
</feature>
<accession>A0A0C9SNH7</accession>
<feature type="compositionally biased region" description="Basic and acidic residues" evidence="1">
    <location>
        <begin position="240"/>
        <end position="258"/>
    </location>
</feature>
<evidence type="ECO:0000313" key="2">
    <source>
        <dbReference type="EMBL" id="KIJ07944.1"/>
    </source>
</evidence>
<dbReference type="Proteomes" id="UP000053647">
    <property type="component" value="Unassembled WGS sequence"/>
</dbReference>
<feature type="compositionally biased region" description="Basic and acidic residues" evidence="1">
    <location>
        <begin position="266"/>
        <end position="283"/>
    </location>
</feature>
<sequence length="548" mass="63593">MQSKEDIERIPNDVEVAWSWVPDPSMEDDEYEAKLRHLEYVVVRSKQIHTCAHRRCLVPDKSGHYYCKRNALFELSPEDIVETDGRWHSKRLYGYLNGWMPALSVNIRCNNDAKLLTNGGDTRNVSFYVTGYQTKKQGKNYNVSAVMAKGYANHVEQMKNADYLQGLRDQQRLLLFRIVHAINCEQELSAPMVISYLMGWGDTFRSHHYTPVYWTTFIQALLTNFPSLRAHYVVGRNTATRDREGNESEYTREHKNSACEDSSVTSRDHEGNEFDNRREHENSESVSESEQDSSVTLDLDGSGKLYAKSQVTDYSERGDMISNMNIVDFFSNTYETTKPNTVDNQASHCGRPQHQRVPYRSTHPCYKTKQRVIRPQGHNNLLNFIGRYFPRNDDSDQKDFYAASMLMLFKPWRNLHTDLKDLGHTWTEAIEHYRARMTSKQKNMVDNIQYFYECERSAQLHRQQNAMDNSNDRIDEEGEEGEERCWELSDDVPDDVVPLSPPVSREEIHGMLAVEAAKRAKIFPNECDVPPPRTDDDLARRATHDDTL</sequence>
<proteinExistence type="predicted"/>
<protein>
    <submittedName>
        <fullName evidence="2">Uncharacterized protein</fullName>
    </submittedName>
</protein>
<dbReference type="AlphaFoldDB" id="A0A0C9SNH7"/>
<dbReference type="OrthoDB" id="3054702at2759"/>